<reference evidence="4" key="2">
    <citation type="submission" date="2021-04" db="EMBL/GenBank/DDBJ databases">
        <authorList>
            <person name="Gilroy R."/>
        </authorList>
    </citation>
    <scope>NUCLEOTIDE SEQUENCE</scope>
    <source>
        <strain evidence="4">CHK192-8294</strain>
    </source>
</reference>
<evidence type="ECO:0000259" key="3">
    <source>
        <dbReference type="Pfam" id="PF13240"/>
    </source>
</evidence>
<keyword evidence="2" id="KW-0812">Transmembrane</keyword>
<dbReference type="Pfam" id="PF13240">
    <property type="entry name" value="Zn_Ribbon_1"/>
    <property type="match status" value="1"/>
</dbReference>
<dbReference type="InterPro" id="IPR026870">
    <property type="entry name" value="Zinc_ribbon_dom"/>
</dbReference>
<feature type="compositionally biased region" description="Low complexity" evidence="1">
    <location>
        <begin position="44"/>
        <end position="65"/>
    </location>
</feature>
<dbReference type="AlphaFoldDB" id="A0A9D2MKH7"/>
<evidence type="ECO:0000313" key="4">
    <source>
        <dbReference type="EMBL" id="HJB79842.1"/>
    </source>
</evidence>
<comment type="caution">
    <text evidence="4">The sequence shown here is derived from an EMBL/GenBank/DDBJ whole genome shotgun (WGS) entry which is preliminary data.</text>
</comment>
<dbReference type="Proteomes" id="UP000823921">
    <property type="component" value="Unassembled WGS sequence"/>
</dbReference>
<organism evidence="4 5">
    <name type="scientific">Candidatus Flavonifractor intestinigallinarum</name>
    <dbReference type="NCBI Taxonomy" id="2838586"/>
    <lineage>
        <taxon>Bacteria</taxon>
        <taxon>Bacillati</taxon>
        <taxon>Bacillota</taxon>
        <taxon>Clostridia</taxon>
        <taxon>Eubacteriales</taxon>
        <taxon>Oscillospiraceae</taxon>
        <taxon>Flavonifractor</taxon>
    </lineage>
</organism>
<proteinExistence type="predicted"/>
<feature type="compositionally biased region" description="Polar residues" evidence="1">
    <location>
        <begin position="109"/>
        <end position="146"/>
    </location>
</feature>
<feature type="domain" description="Zinc-ribbon" evidence="3">
    <location>
        <begin position="2"/>
        <end position="23"/>
    </location>
</feature>
<evidence type="ECO:0000313" key="5">
    <source>
        <dbReference type="Proteomes" id="UP000823921"/>
    </source>
</evidence>
<keyword evidence="2" id="KW-0472">Membrane</keyword>
<accession>A0A9D2MKH7</accession>
<feature type="transmembrane region" description="Helical" evidence="2">
    <location>
        <begin position="369"/>
        <end position="391"/>
    </location>
</feature>
<feature type="transmembrane region" description="Helical" evidence="2">
    <location>
        <begin position="334"/>
        <end position="357"/>
    </location>
</feature>
<keyword evidence="2" id="KW-1133">Transmembrane helix</keyword>
<feature type="compositionally biased region" description="Low complexity" evidence="1">
    <location>
        <begin position="151"/>
        <end position="164"/>
    </location>
</feature>
<reference evidence="4" key="1">
    <citation type="journal article" date="2021" name="PeerJ">
        <title>Extensive microbial diversity within the chicken gut microbiome revealed by metagenomics and culture.</title>
        <authorList>
            <person name="Gilroy R."/>
            <person name="Ravi A."/>
            <person name="Getino M."/>
            <person name="Pursley I."/>
            <person name="Horton D.L."/>
            <person name="Alikhan N.F."/>
            <person name="Baker D."/>
            <person name="Gharbi K."/>
            <person name="Hall N."/>
            <person name="Watson M."/>
            <person name="Adriaenssens E.M."/>
            <person name="Foster-Nyarko E."/>
            <person name="Jarju S."/>
            <person name="Secka A."/>
            <person name="Antonio M."/>
            <person name="Oren A."/>
            <person name="Chaudhuri R.R."/>
            <person name="La Ragione R."/>
            <person name="Hildebrand F."/>
            <person name="Pallen M.J."/>
        </authorList>
    </citation>
    <scope>NUCLEOTIDE SEQUENCE</scope>
    <source>
        <strain evidence="4">CHK192-8294</strain>
    </source>
</reference>
<sequence length="401" mass="45020">MYCEHCGTQIPEGSIFCVACGKKQSGGVVTEEPRQDVIPPQEPEPVVTQEPEPAAPQPEQESAPANDEFDWSTFNPVPEEPEEPVKAQSEPVQQEPQSPWQASAPQQETQSPWQASAPQQGAQNPWQSSQQSAPGWQQSGWQNDAQQAAPGWQQQSGWQNSQQSAPGWQQQNGWQQSPPGWQNNQQQGWQSGPQQGYQGNWQSQPQQSAYSSPYEERKQPTYRNGRIDYGCPMNWYKFQVYFCMIPNAFYYLILGVLLVILGAGMAGYSAYASSMDFYQSFIYALRQPQGALLLYLPSFIPNPLVIGLICVAYGILMFVAWVKMIRLQQGGWSLFLVLSALPTVFVAINMLMAFVQVGQYIPSGYMAEIMTIPLVALVISVLILILQIIYFKKRSYLFVNH</sequence>
<evidence type="ECO:0000256" key="1">
    <source>
        <dbReference type="SAM" id="MobiDB-lite"/>
    </source>
</evidence>
<dbReference type="EMBL" id="DWXO01000024">
    <property type="protein sequence ID" value="HJB79842.1"/>
    <property type="molecule type" value="Genomic_DNA"/>
</dbReference>
<evidence type="ECO:0000256" key="2">
    <source>
        <dbReference type="SAM" id="Phobius"/>
    </source>
</evidence>
<gene>
    <name evidence="4" type="ORF">H9712_02545</name>
</gene>
<protein>
    <recommendedName>
        <fullName evidence="3">Zinc-ribbon domain-containing protein</fullName>
    </recommendedName>
</protein>
<feature type="transmembrane region" description="Helical" evidence="2">
    <location>
        <begin position="304"/>
        <end position="322"/>
    </location>
</feature>
<feature type="compositionally biased region" description="Low complexity" evidence="1">
    <location>
        <begin position="88"/>
        <end position="108"/>
    </location>
</feature>
<name>A0A9D2MKH7_9FIRM</name>
<feature type="compositionally biased region" description="Low complexity" evidence="1">
    <location>
        <begin position="174"/>
        <end position="213"/>
    </location>
</feature>
<feature type="transmembrane region" description="Helical" evidence="2">
    <location>
        <begin position="248"/>
        <end position="271"/>
    </location>
</feature>
<feature type="region of interest" description="Disordered" evidence="1">
    <location>
        <begin position="23"/>
        <end position="217"/>
    </location>
</feature>